<dbReference type="eggNOG" id="arCOG10974">
    <property type="taxonomic scope" value="Archaea"/>
</dbReference>
<dbReference type="Proteomes" id="UP000006469">
    <property type="component" value="Chromosome"/>
</dbReference>
<keyword evidence="1" id="KW-1133">Transmembrane helix</keyword>
<dbReference type="HOGENOM" id="CLU_202927_1_0_2"/>
<dbReference type="EMBL" id="CP001868">
    <property type="protein sequence ID" value="AFK17994.1"/>
    <property type="molecule type" value="Genomic_DNA"/>
</dbReference>
<dbReference type="InterPro" id="IPR057181">
    <property type="entry name" value="DUF7859"/>
</dbReference>
<name>I3R184_HALMT</name>
<evidence type="ECO:0000313" key="2">
    <source>
        <dbReference type="EMBL" id="AFK17994.1"/>
    </source>
</evidence>
<protein>
    <submittedName>
        <fullName evidence="2">Uncharacterized protein</fullName>
    </submittedName>
</protein>
<keyword evidence="1" id="KW-0812">Transmembrane</keyword>
<organism evidence="2 3">
    <name type="scientific">Haloferax mediterranei (strain ATCC 33500 / DSM 1411 / JCM 8866 / NBRC 14739 / NCIMB 2177 / R-4)</name>
    <name type="common">Halobacterium mediterranei</name>
    <dbReference type="NCBI Taxonomy" id="523841"/>
    <lineage>
        <taxon>Archaea</taxon>
        <taxon>Methanobacteriati</taxon>
        <taxon>Methanobacteriota</taxon>
        <taxon>Stenosarchaea group</taxon>
        <taxon>Halobacteria</taxon>
        <taxon>Halobacteriales</taxon>
        <taxon>Haloferacaceae</taxon>
        <taxon>Haloferax</taxon>
    </lineage>
</organism>
<dbReference type="GeneID" id="54852541"/>
<dbReference type="RefSeq" id="WP_014732073.1">
    <property type="nucleotide sequence ID" value="NC_017941.2"/>
</dbReference>
<dbReference type="Pfam" id="PF25258">
    <property type="entry name" value="DUF7859"/>
    <property type="match status" value="1"/>
</dbReference>
<accession>I3R184</accession>
<evidence type="ECO:0000313" key="3">
    <source>
        <dbReference type="Proteomes" id="UP000006469"/>
    </source>
</evidence>
<feature type="transmembrane region" description="Helical" evidence="1">
    <location>
        <begin position="20"/>
        <end position="38"/>
    </location>
</feature>
<keyword evidence="1" id="KW-0472">Membrane</keyword>
<proteinExistence type="predicted"/>
<sequence length="55" mass="6173">MTDPLVVDGIVDFLVGDPVFTGLLVAILLFVFFAYLLVRRTLLGLSEGYDEARRR</sequence>
<gene>
    <name evidence="2" type="ordered locus">HFX_0253</name>
</gene>
<evidence type="ECO:0000256" key="1">
    <source>
        <dbReference type="SAM" id="Phobius"/>
    </source>
</evidence>
<dbReference type="STRING" id="523841.HFX_0253"/>
<dbReference type="KEGG" id="hme:HFX_0253"/>
<dbReference type="AlphaFoldDB" id="I3R184"/>
<reference evidence="2 3" key="1">
    <citation type="journal article" date="2012" name="J. Bacteriol.">
        <title>Complete genome sequence of the metabolically versatile halophilic archaeon Haloferax mediterranei, a poly(3-hydroxybutyrate-co-3-hydroxyvalerate) producer.</title>
        <authorList>
            <person name="Han J."/>
            <person name="Zhang F."/>
            <person name="Hou J."/>
            <person name="Liu X."/>
            <person name="Li M."/>
            <person name="Liu H."/>
            <person name="Cai L."/>
            <person name="Zhang B."/>
            <person name="Chen Y."/>
            <person name="Zhou J."/>
            <person name="Hu S."/>
            <person name="Xiang H."/>
        </authorList>
    </citation>
    <scope>NUCLEOTIDE SEQUENCE [LARGE SCALE GENOMIC DNA]</scope>
    <source>
        <strain evidence="3">ATCC 33500 / DSM 1411 / JCM 8866 / NBRC 14739 / NCIMB 2177 / R-4</strain>
    </source>
</reference>